<organism evidence="1 2">
    <name type="scientific">Saponaria officinalis</name>
    <name type="common">Common soapwort</name>
    <name type="synonym">Lychnis saponaria</name>
    <dbReference type="NCBI Taxonomy" id="3572"/>
    <lineage>
        <taxon>Eukaryota</taxon>
        <taxon>Viridiplantae</taxon>
        <taxon>Streptophyta</taxon>
        <taxon>Embryophyta</taxon>
        <taxon>Tracheophyta</taxon>
        <taxon>Spermatophyta</taxon>
        <taxon>Magnoliopsida</taxon>
        <taxon>eudicotyledons</taxon>
        <taxon>Gunneridae</taxon>
        <taxon>Pentapetalae</taxon>
        <taxon>Caryophyllales</taxon>
        <taxon>Caryophyllaceae</taxon>
        <taxon>Caryophylleae</taxon>
        <taxon>Saponaria</taxon>
    </lineage>
</organism>
<accession>A0AAW1J791</accession>
<dbReference type="EMBL" id="JBDFQZ010000008">
    <property type="protein sequence ID" value="KAK9698581.1"/>
    <property type="molecule type" value="Genomic_DNA"/>
</dbReference>
<dbReference type="Proteomes" id="UP001443914">
    <property type="component" value="Unassembled WGS sequence"/>
</dbReference>
<protein>
    <submittedName>
        <fullName evidence="1">Uncharacterized protein</fullName>
    </submittedName>
</protein>
<sequence>MIIVYFQAWARLCKCLRQDFPTYFSIETITVKDKMIGIKTGVLVEKASARNMFCCNADELEEGFFRWIDQVAEIWLPLLMYFTSMKKSDMRLFEILLVLLPTDHCQSS</sequence>
<gene>
    <name evidence="1" type="ORF">RND81_08G114700</name>
</gene>
<evidence type="ECO:0000313" key="1">
    <source>
        <dbReference type="EMBL" id="KAK9698581.1"/>
    </source>
</evidence>
<dbReference type="Gene3D" id="1.25.10.10">
    <property type="entry name" value="Leucine-rich Repeat Variant"/>
    <property type="match status" value="1"/>
</dbReference>
<comment type="caution">
    <text evidence="1">The sequence shown here is derived from an EMBL/GenBank/DDBJ whole genome shotgun (WGS) entry which is preliminary data.</text>
</comment>
<keyword evidence="2" id="KW-1185">Reference proteome</keyword>
<name>A0AAW1J791_SAPOF</name>
<evidence type="ECO:0000313" key="2">
    <source>
        <dbReference type="Proteomes" id="UP001443914"/>
    </source>
</evidence>
<dbReference type="InterPro" id="IPR011989">
    <property type="entry name" value="ARM-like"/>
</dbReference>
<dbReference type="AlphaFoldDB" id="A0AAW1J791"/>
<proteinExistence type="predicted"/>
<reference evidence="1" key="1">
    <citation type="submission" date="2024-03" db="EMBL/GenBank/DDBJ databases">
        <title>WGS assembly of Saponaria officinalis var. Norfolk2.</title>
        <authorList>
            <person name="Jenkins J."/>
            <person name="Shu S."/>
            <person name="Grimwood J."/>
            <person name="Barry K."/>
            <person name="Goodstein D."/>
            <person name="Schmutz J."/>
            <person name="Leebens-Mack J."/>
            <person name="Osbourn A."/>
        </authorList>
    </citation>
    <scope>NUCLEOTIDE SEQUENCE [LARGE SCALE GENOMIC DNA]</scope>
    <source>
        <strain evidence="1">JIC</strain>
    </source>
</reference>